<dbReference type="SUPFAM" id="SSF64210">
    <property type="entry name" value="Head-to-tail joining protein W, gpW"/>
    <property type="match status" value="1"/>
</dbReference>
<organism evidence="1 2">
    <name type="scientific">Citrobacter enshiensis</name>
    <dbReference type="NCBI Taxonomy" id="2971264"/>
    <lineage>
        <taxon>Bacteria</taxon>
        <taxon>Pseudomonadati</taxon>
        <taxon>Pseudomonadota</taxon>
        <taxon>Gammaproteobacteria</taxon>
        <taxon>Enterobacterales</taxon>
        <taxon>Enterobacteriaceae</taxon>
        <taxon>Citrobacter</taxon>
    </lineage>
</organism>
<dbReference type="InterPro" id="IPR036626">
    <property type="entry name" value="GpW_sf"/>
</dbReference>
<protein>
    <submittedName>
        <fullName evidence="1">GpW family head-tail joining protein</fullName>
    </submittedName>
</protein>
<dbReference type="InterPro" id="IPR004174">
    <property type="entry name" value="GpW"/>
</dbReference>
<accession>A0ABT8PRR3</accession>
<comment type="caution">
    <text evidence="1">The sequence shown here is derived from an EMBL/GenBank/DDBJ whole genome shotgun (WGS) entry which is preliminary data.</text>
</comment>
<dbReference type="Gene3D" id="3.30.1580.10">
    <property type="entry name" value="Head-to-tail joining protein W"/>
    <property type="match status" value="1"/>
</dbReference>
<dbReference type="EMBL" id="JAUJYW010000002">
    <property type="protein sequence ID" value="MDN8599025.1"/>
    <property type="molecule type" value="Genomic_DNA"/>
</dbReference>
<dbReference type="RefSeq" id="WP_301697454.1">
    <property type="nucleotide sequence ID" value="NZ_JAUJYW010000002.1"/>
</dbReference>
<evidence type="ECO:0000313" key="2">
    <source>
        <dbReference type="Proteomes" id="UP001174867"/>
    </source>
</evidence>
<reference evidence="1 2" key="1">
    <citation type="submission" date="2023-07" db="EMBL/GenBank/DDBJ databases">
        <title>Citrobacter selenititolerans sp. nov., isolated from seleniferous soil.</title>
        <authorList>
            <person name="Zhang S."/>
            <person name="Li K."/>
            <person name="Peng J."/>
            <person name="Wang H."/>
            <person name="Sun J."/>
            <person name="Guo Y."/>
        </authorList>
    </citation>
    <scope>NUCLEOTIDE SEQUENCE [LARGE SCALE GENOMIC DNA]</scope>
    <source>
        <strain evidence="1 2">S2-9</strain>
    </source>
</reference>
<proteinExistence type="predicted"/>
<gene>
    <name evidence="1" type="primary">gpW</name>
    <name evidence="1" type="ORF">Q0A17_06300</name>
</gene>
<name>A0ABT8PRR3_9ENTR</name>
<sequence>MADDRKIIEGRLLEAEIALHQLLIGKSVVSLSRGDSAGNNRTYQYSQANIAQLRAYIVELKGSLGLSTGRRRPAGVHL</sequence>
<dbReference type="Proteomes" id="UP001174867">
    <property type="component" value="Unassembled WGS sequence"/>
</dbReference>
<keyword evidence="2" id="KW-1185">Reference proteome</keyword>
<dbReference type="Pfam" id="PF02831">
    <property type="entry name" value="gpW"/>
    <property type="match status" value="1"/>
</dbReference>
<evidence type="ECO:0000313" key="1">
    <source>
        <dbReference type="EMBL" id="MDN8599025.1"/>
    </source>
</evidence>